<evidence type="ECO:0000259" key="1">
    <source>
        <dbReference type="Pfam" id="PF13521"/>
    </source>
</evidence>
<keyword evidence="3" id="KW-1185">Reference proteome</keyword>
<dbReference type="Proteomes" id="UP001202248">
    <property type="component" value="Unassembled WGS sequence"/>
</dbReference>
<reference evidence="2 3" key="1">
    <citation type="submission" date="2022-02" db="EMBL/GenBank/DDBJ databases">
        <authorList>
            <person name="Min J."/>
        </authorList>
    </citation>
    <scope>NUCLEOTIDE SEQUENCE [LARGE SCALE GENOMIC DNA]</scope>
    <source>
        <strain evidence="2 3">GR10-1</strain>
    </source>
</reference>
<name>A0ABS9SPI1_9BACT</name>
<dbReference type="Pfam" id="PF13521">
    <property type="entry name" value="AAA_28"/>
    <property type="match status" value="1"/>
</dbReference>
<evidence type="ECO:0000313" key="2">
    <source>
        <dbReference type="EMBL" id="MCH5600298.1"/>
    </source>
</evidence>
<feature type="domain" description="NadR/Ttd14 AAA" evidence="1">
    <location>
        <begin position="9"/>
        <end position="171"/>
    </location>
</feature>
<gene>
    <name evidence="2" type="ORF">MKP09_21445</name>
</gene>
<dbReference type="RefSeq" id="WP_240832300.1">
    <property type="nucleotide sequence ID" value="NZ_JAKWBL010000004.1"/>
</dbReference>
<dbReference type="EMBL" id="JAKWBL010000004">
    <property type="protein sequence ID" value="MCH5600298.1"/>
    <property type="molecule type" value="Genomic_DNA"/>
</dbReference>
<accession>A0ABS9SPI1</accession>
<comment type="caution">
    <text evidence="2">The sequence shown here is derived from an EMBL/GenBank/DDBJ whole genome shotgun (WGS) entry which is preliminary data.</text>
</comment>
<protein>
    <submittedName>
        <fullName evidence="2">AAA family ATPase</fullName>
    </submittedName>
</protein>
<sequence length="181" mass="21376">MREQFSKYYIITGGPGVGKTTLLRHLNIYGFTTVPEDARRIIKEQLASSGDALPWLDKSKYAIYMYEAAKRSYQNVQSQDVVFFDRSILDAVCYMIMENILLPQNIDVELAACRYNKQVFILPPWKEIYKTDSERKQQWEEAVYTFDKMKQTYHDFGYKTIEVPKETVEKRMAFVLEHIKK</sequence>
<evidence type="ECO:0000313" key="3">
    <source>
        <dbReference type="Proteomes" id="UP001202248"/>
    </source>
</evidence>
<dbReference type="SUPFAM" id="SSF52540">
    <property type="entry name" value="P-loop containing nucleoside triphosphate hydrolases"/>
    <property type="match status" value="1"/>
</dbReference>
<dbReference type="InterPro" id="IPR027417">
    <property type="entry name" value="P-loop_NTPase"/>
</dbReference>
<proteinExistence type="predicted"/>
<dbReference type="Gene3D" id="3.40.50.300">
    <property type="entry name" value="P-loop containing nucleotide triphosphate hydrolases"/>
    <property type="match status" value="1"/>
</dbReference>
<organism evidence="2 3">
    <name type="scientific">Niabella ginsengisoli</name>
    <dbReference type="NCBI Taxonomy" id="522298"/>
    <lineage>
        <taxon>Bacteria</taxon>
        <taxon>Pseudomonadati</taxon>
        <taxon>Bacteroidota</taxon>
        <taxon>Chitinophagia</taxon>
        <taxon>Chitinophagales</taxon>
        <taxon>Chitinophagaceae</taxon>
        <taxon>Niabella</taxon>
    </lineage>
</organism>
<dbReference type="InterPro" id="IPR038727">
    <property type="entry name" value="NadR/Ttd14_AAA_dom"/>
</dbReference>